<accession>A0A6P5MKY0</accession>
<evidence type="ECO:0000313" key="3">
    <source>
        <dbReference type="RefSeq" id="XP_020985907.1"/>
    </source>
</evidence>
<keyword evidence="2" id="KW-1185">Reference proteome</keyword>
<feature type="domain" description="Reverse transcriptase Ty1/copia-type" evidence="1">
    <location>
        <begin position="85"/>
        <end position="162"/>
    </location>
</feature>
<dbReference type="PANTHER" id="PTHR11439:SF470">
    <property type="entry name" value="CYSTEINE-RICH RLK (RECEPTOR-LIKE PROTEIN KINASE) 8"/>
    <property type="match status" value="1"/>
</dbReference>
<dbReference type="Proteomes" id="UP000515211">
    <property type="component" value="Chromosome 8"/>
</dbReference>
<dbReference type="InterPro" id="IPR043502">
    <property type="entry name" value="DNA/RNA_pol_sf"/>
</dbReference>
<dbReference type="KEGG" id="adu:110274880"/>
<dbReference type="RefSeq" id="XP_020985907.1">
    <property type="nucleotide sequence ID" value="XM_021130248.1"/>
</dbReference>
<dbReference type="AlphaFoldDB" id="A0A6P5MKY0"/>
<feature type="domain" description="Reverse transcriptase Ty1/copia-type" evidence="1">
    <location>
        <begin position="11"/>
        <end position="83"/>
    </location>
</feature>
<dbReference type="GeneID" id="110274880"/>
<dbReference type="Pfam" id="PF07727">
    <property type="entry name" value="RVT_2"/>
    <property type="match status" value="2"/>
</dbReference>
<dbReference type="SUPFAM" id="SSF56672">
    <property type="entry name" value="DNA/RNA polymerases"/>
    <property type="match status" value="1"/>
</dbReference>
<dbReference type="PANTHER" id="PTHR11439">
    <property type="entry name" value="GAG-POL-RELATED RETROTRANSPOSON"/>
    <property type="match status" value="1"/>
</dbReference>
<organism evidence="2 3">
    <name type="scientific">Arachis duranensis</name>
    <name type="common">Wild peanut</name>
    <dbReference type="NCBI Taxonomy" id="130453"/>
    <lineage>
        <taxon>Eukaryota</taxon>
        <taxon>Viridiplantae</taxon>
        <taxon>Streptophyta</taxon>
        <taxon>Embryophyta</taxon>
        <taxon>Tracheophyta</taxon>
        <taxon>Spermatophyta</taxon>
        <taxon>Magnoliopsida</taxon>
        <taxon>eudicotyledons</taxon>
        <taxon>Gunneridae</taxon>
        <taxon>Pentapetalae</taxon>
        <taxon>rosids</taxon>
        <taxon>fabids</taxon>
        <taxon>Fabales</taxon>
        <taxon>Fabaceae</taxon>
        <taxon>Papilionoideae</taxon>
        <taxon>50 kb inversion clade</taxon>
        <taxon>dalbergioids sensu lato</taxon>
        <taxon>Dalbergieae</taxon>
        <taxon>Pterocarpus clade</taxon>
        <taxon>Arachis</taxon>
    </lineage>
</organism>
<evidence type="ECO:0000313" key="2">
    <source>
        <dbReference type="Proteomes" id="UP000515211"/>
    </source>
</evidence>
<name>A0A6P5MKY0_ARADU</name>
<evidence type="ECO:0000259" key="1">
    <source>
        <dbReference type="Pfam" id="PF07727"/>
    </source>
</evidence>
<dbReference type="CDD" id="cd09272">
    <property type="entry name" value="RNase_HI_RT_Ty1"/>
    <property type="match status" value="1"/>
</dbReference>
<dbReference type="InterPro" id="IPR013103">
    <property type="entry name" value="RVT_2"/>
</dbReference>
<reference evidence="2" key="1">
    <citation type="journal article" date="2016" name="Nat. Genet.">
        <title>The genome sequences of Arachis duranensis and Arachis ipaensis, the diploid ancestors of cultivated peanut.</title>
        <authorList>
            <person name="Bertioli D.J."/>
            <person name="Cannon S.B."/>
            <person name="Froenicke L."/>
            <person name="Huang G."/>
            <person name="Farmer A.D."/>
            <person name="Cannon E.K."/>
            <person name="Liu X."/>
            <person name="Gao D."/>
            <person name="Clevenger J."/>
            <person name="Dash S."/>
            <person name="Ren L."/>
            <person name="Moretzsohn M.C."/>
            <person name="Shirasawa K."/>
            <person name="Huang W."/>
            <person name="Vidigal B."/>
            <person name="Abernathy B."/>
            <person name="Chu Y."/>
            <person name="Niederhuth C.E."/>
            <person name="Umale P."/>
            <person name="Araujo A.C."/>
            <person name="Kozik A."/>
            <person name="Kim K.D."/>
            <person name="Burow M.D."/>
            <person name="Varshney R.K."/>
            <person name="Wang X."/>
            <person name="Zhang X."/>
            <person name="Barkley N."/>
            <person name="Guimaraes P.M."/>
            <person name="Isobe S."/>
            <person name="Guo B."/>
            <person name="Liao B."/>
            <person name="Stalker H.T."/>
            <person name="Schmitz R.J."/>
            <person name="Scheffler B.E."/>
            <person name="Leal-Bertioli S.C."/>
            <person name="Xun X."/>
            <person name="Jackson S.A."/>
            <person name="Michelmore R."/>
            <person name="Ozias-Akins P."/>
        </authorList>
    </citation>
    <scope>NUCLEOTIDE SEQUENCE [LARGE SCALE GENOMIC DNA]</scope>
    <source>
        <strain evidence="2">cv. V14167</strain>
    </source>
</reference>
<sequence>MKDELDALELNKTWRLVDCPAGVKPVGCKWVYRIKRKPDGSVDRYKIRLVAKGFTQTEGVDFLETFSPVVKPATIRLVLALASMKLYVDDIVLTGNSISELATIKSILHKHFRIKDLGPLKYFLGIEVAQSEKGICLSQRKYCLDLLEDSGLLGAKPASVPMDNTTRLYQDKSPLLSDPFVYRRLVGRLIYLTTTRPDIMYATQQLSQFMASPTESHLQAAKHVLRYLKTSPGKGLFFPRESEIQLLGFSDSDWAGCPDTRRSLTGYCFFLGNSLVSWKTKKQTTVARSSTEAEYRALANTTCELQWILNVLQFLRISPIRPPVLYCDNQSALHIAANPRTNQTFRG</sequence>
<proteinExistence type="predicted"/>
<gene>
    <name evidence="3" type="primary">LOC110274880</name>
</gene>
<protein>
    <submittedName>
        <fullName evidence="3">Uncharacterized mitochondrial protein AtMg00810-like</fullName>
    </submittedName>
</protein>
<reference evidence="3" key="2">
    <citation type="submission" date="2025-08" db="UniProtKB">
        <authorList>
            <consortium name="RefSeq"/>
        </authorList>
    </citation>
    <scope>IDENTIFICATION</scope>
    <source>
        <tissue evidence="3">Whole plant</tissue>
    </source>
</reference>